<name>A0A811MYJ2_9POAL</name>
<evidence type="ECO:0000313" key="3">
    <source>
        <dbReference type="Proteomes" id="UP000604825"/>
    </source>
</evidence>
<dbReference type="SUPFAM" id="SSF47323">
    <property type="entry name" value="Anticodon-binding domain of a subclass of class I aminoacyl-tRNA synthetases"/>
    <property type="match status" value="1"/>
</dbReference>
<dbReference type="InterPro" id="IPR023457">
    <property type="entry name" value="Met-tRNA_synth_2"/>
</dbReference>
<dbReference type="Proteomes" id="UP000604825">
    <property type="component" value="Unassembled WGS sequence"/>
</dbReference>
<feature type="region of interest" description="Disordered" evidence="1">
    <location>
        <begin position="134"/>
        <end position="162"/>
    </location>
</feature>
<dbReference type="PANTHER" id="PTHR43326:SF1">
    <property type="entry name" value="METHIONINE--TRNA LIGASE, MITOCHONDRIAL"/>
    <property type="match status" value="1"/>
</dbReference>
<evidence type="ECO:0000256" key="1">
    <source>
        <dbReference type="SAM" id="MobiDB-lite"/>
    </source>
</evidence>
<dbReference type="GO" id="GO:0005524">
    <property type="term" value="F:ATP binding"/>
    <property type="evidence" value="ECO:0007669"/>
    <property type="project" value="InterPro"/>
</dbReference>
<organism evidence="2 3">
    <name type="scientific">Miscanthus lutarioriparius</name>
    <dbReference type="NCBI Taxonomy" id="422564"/>
    <lineage>
        <taxon>Eukaryota</taxon>
        <taxon>Viridiplantae</taxon>
        <taxon>Streptophyta</taxon>
        <taxon>Embryophyta</taxon>
        <taxon>Tracheophyta</taxon>
        <taxon>Spermatophyta</taxon>
        <taxon>Magnoliopsida</taxon>
        <taxon>Liliopsida</taxon>
        <taxon>Poales</taxon>
        <taxon>Poaceae</taxon>
        <taxon>PACMAD clade</taxon>
        <taxon>Panicoideae</taxon>
        <taxon>Andropogonodae</taxon>
        <taxon>Andropogoneae</taxon>
        <taxon>Saccharinae</taxon>
        <taxon>Miscanthus</taxon>
    </lineage>
</organism>
<keyword evidence="3" id="KW-1185">Reference proteome</keyword>
<comment type="caution">
    <text evidence="2">The sequence shown here is derived from an EMBL/GenBank/DDBJ whole genome shotgun (WGS) entry which is preliminary data.</text>
</comment>
<dbReference type="OrthoDB" id="1724530at2759"/>
<proteinExistence type="predicted"/>
<dbReference type="GO" id="GO:0005739">
    <property type="term" value="C:mitochondrion"/>
    <property type="evidence" value="ECO:0007669"/>
    <property type="project" value="TreeGrafter"/>
</dbReference>
<dbReference type="InterPro" id="IPR009080">
    <property type="entry name" value="tRNAsynth_Ia_anticodon-bd"/>
</dbReference>
<dbReference type="Gene3D" id="1.10.730.10">
    <property type="entry name" value="Isoleucyl-tRNA Synthetase, Domain 1"/>
    <property type="match status" value="1"/>
</dbReference>
<dbReference type="GO" id="GO:0006431">
    <property type="term" value="P:methionyl-tRNA aminoacylation"/>
    <property type="evidence" value="ECO:0007669"/>
    <property type="project" value="TreeGrafter"/>
</dbReference>
<protein>
    <submittedName>
        <fullName evidence="2">Uncharacterized protein</fullName>
    </submittedName>
</protein>
<dbReference type="AlphaFoldDB" id="A0A811MYJ2"/>
<gene>
    <name evidence="2" type="ORF">NCGR_LOCUS10686</name>
</gene>
<dbReference type="GO" id="GO:0009570">
    <property type="term" value="C:chloroplast stroma"/>
    <property type="evidence" value="ECO:0007669"/>
    <property type="project" value="TreeGrafter"/>
</dbReference>
<reference evidence="2" key="1">
    <citation type="submission" date="2020-10" db="EMBL/GenBank/DDBJ databases">
        <authorList>
            <person name="Han B."/>
            <person name="Lu T."/>
            <person name="Zhao Q."/>
            <person name="Huang X."/>
            <person name="Zhao Y."/>
        </authorList>
    </citation>
    <scope>NUCLEOTIDE SEQUENCE</scope>
</reference>
<evidence type="ECO:0000313" key="2">
    <source>
        <dbReference type="EMBL" id="CAD6215433.1"/>
    </source>
</evidence>
<sequence>MSFAKNPKRFDGSLFRDNIENLVDNAKHQYENLLLSSACETVLEIGNLGNLYVDEQAHGPVSSKGDLVLILETTRIITIALSPITPSLPLRIYTQLGFTEDQFRVLRWEDTKWGGLKAGQVMSEPKPVFARIETETEEDAQASSKAAKGGKKKARSKGLVEA</sequence>
<dbReference type="PANTHER" id="PTHR43326">
    <property type="entry name" value="METHIONYL-TRNA SYNTHETASE"/>
    <property type="match status" value="1"/>
</dbReference>
<dbReference type="GO" id="GO:0004825">
    <property type="term" value="F:methionine-tRNA ligase activity"/>
    <property type="evidence" value="ECO:0007669"/>
    <property type="project" value="InterPro"/>
</dbReference>
<accession>A0A811MYJ2</accession>
<dbReference type="EMBL" id="CAJGYO010000002">
    <property type="protein sequence ID" value="CAD6215433.1"/>
    <property type="molecule type" value="Genomic_DNA"/>
</dbReference>